<protein>
    <recommendedName>
        <fullName evidence="4">Terminase small subunit</fullName>
    </recommendedName>
</protein>
<dbReference type="GeneID" id="96623721"/>
<dbReference type="InterPro" id="IPR057972">
    <property type="entry name" value="Terminase_7"/>
</dbReference>
<dbReference type="RefSeq" id="WP_190725329.1">
    <property type="nucleotide sequence ID" value="NZ_CP061539.1"/>
</dbReference>
<dbReference type="KEGG" id="rter:IDM49_05690"/>
<evidence type="ECO:0000256" key="1">
    <source>
        <dbReference type="SAM" id="MobiDB-lite"/>
    </source>
</evidence>
<dbReference type="Proteomes" id="UP000516404">
    <property type="component" value="Chromosome"/>
</dbReference>
<evidence type="ECO:0000313" key="3">
    <source>
        <dbReference type="Proteomes" id="UP000516404"/>
    </source>
</evidence>
<accession>A0A7H2BGD7</accession>
<organism evidence="2 3">
    <name type="scientific">Rothia terrae</name>
    <dbReference type="NCBI Taxonomy" id="396015"/>
    <lineage>
        <taxon>Bacteria</taxon>
        <taxon>Bacillati</taxon>
        <taxon>Actinomycetota</taxon>
        <taxon>Actinomycetes</taxon>
        <taxon>Micrococcales</taxon>
        <taxon>Micrococcaceae</taxon>
        <taxon>Rothia</taxon>
    </lineage>
</organism>
<feature type="region of interest" description="Disordered" evidence="1">
    <location>
        <begin position="1"/>
        <end position="20"/>
    </location>
</feature>
<name>A0A7H2BGD7_9MICC</name>
<gene>
    <name evidence="2" type="ORF">IDM49_05690</name>
</gene>
<dbReference type="AlphaFoldDB" id="A0A7H2BGD7"/>
<evidence type="ECO:0000313" key="2">
    <source>
        <dbReference type="EMBL" id="QNV38733.1"/>
    </source>
</evidence>
<feature type="compositionally biased region" description="Basic and acidic residues" evidence="1">
    <location>
        <begin position="11"/>
        <end position="20"/>
    </location>
</feature>
<dbReference type="EMBL" id="CP061539">
    <property type="protein sequence ID" value="QNV38733.1"/>
    <property type="molecule type" value="Genomic_DNA"/>
</dbReference>
<keyword evidence="3" id="KW-1185">Reference proteome</keyword>
<proteinExistence type="predicted"/>
<sequence>MAGNGPAPQKDAIRRNKKPEFTQLIEDGSVHGPDLPEGVLPDGQQWHPVTRQWWENWRSSPQATRMLSAPDWDYLLDTALIHHNMWMNGRWDFASEVRLRVAKFGATPDDRNRLRAEIVTVPEVSEGLDTDVIQMSPYKNRRGRLLSEE</sequence>
<dbReference type="Pfam" id="PF25673">
    <property type="entry name" value="Terminase_7"/>
    <property type="match status" value="1"/>
</dbReference>
<reference evidence="2 3" key="1">
    <citation type="submission" date="2020-09" db="EMBL/GenBank/DDBJ databases">
        <title>Investigation of environmental microbes.</title>
        <authorList>
            <person name="Ou Y."/>
            <person name="Kang Q."/>
        </authorList>
    </citation>
    <scope>NUCLEOTIDE SEQUENCE [LARGE SCALE GENOMIC DNA]</scope>
    <source>
        <strain evidence="2 3">KJZ-14</strain>
    </source>
</reference>
<evidence type="ECO:0008006" key="4">
    <source>
        <dbReference type="Google" id="ProtNLM"/>
    </source>
</evidence>